<dbReference type="InParanoid" id="Q8TQ08"/>
<proteinExistence type="inferred from homology"/>
<dbReference type="InterPro" id="IPR025857">
    <property type="entry name" value="MacB_PCD"/>
</dbReference>
<keyword evidence="4 7" id="KW-1133">Transmembrane helix</keyword>
<evidence type="ECO:0000256" key="6">
    <source>
        <dbReference type="ARBA" id="ARBA00038076"/>
    </source>
</evidence>
<evidence type="ECO:0000313" key="10">
    <source>
        <dbReference type="EMBL" id="AAM05151.1"/>
    </source>
</evidence>
<dbReference type="PANTHER" id="PTHR30572">
    <property type="entry name" value="MEMBRANE COMPONENT OF TRANSPORTER-RELATED"/>
    <property type="match status" value="1"/>
</dbReference>
<comment type="subcellular location">
    <subcellularLocation>
        <location evidence="1">Cell membrane</location>
        <topology evidence="1">Multi-pass membrane protein</topology>
    </subcellularLocation>
</comment>
<gene>
    <name evidence="10" type="ordered locus">MA_1744</name>
</gene>
<feature type="domain" description="ABC3 transporter permease C-terminal" evidence="8">
    <location>
        <begin position="268"/>
        <end position="394"/>
    </location>
</feature>
<dbReference type="GO" id="GO:0005886">
    <property type="term" value="C:plasma membrane"/>
    <property type="evidence" value="ECO:0000318"/>
    <property type="project" value="GO_Central"/>
</dbReference>
<dbReference type="AlphaFoldDB" id="Q8TQ08"/>
<accession>Q8TQ08</accession>
<dbReference type="InterPro" id="IPR003838">
    <property type="entry name" value="ABC3_permease_C"/>
</dbReference>
<evidence type="ECO:0000256" key="4">
    <source>
        <dbReference type="ARBA" id="ARBA00022989"/>
    </source>
</evidence>
<feature type="domain" description="MacB-like periplasmic core" evidence="9">
    <location>
        <begin position="23"/>
        <end position="240"/>
    </location>
</feature>
<dbReference type="EMBL" id="AE010299">
    <property type="protein sequence ID" value="AAM05151.1"/>
    <property type="molecule type" value="Genomic_DNA"/>
</dbReference>
<dbReference type="PANTHER" id="PTHR30572:SF4">
    <property type="entry name" value="ABC TRANSPORTER PERMEASE YTRF"/>
    <property type="match status" value="1"/>
</dbReference>
<sequence>MVNGLIEEFAMAIRQLRLKKLRTLLILLGIAIGVATVVAVVSFGEGLRINAVEEIQKSRDLTLIEVSPGIRGDGLVLISNSKVEEIKEHAELVCPYVKDAYVSPSGTYFELFGVQEVYRSANELELAGGTWFDSGEDSEENRIVLGSDLWEKLEKIDGAKIGTPITASLRLYGEDGRPLDKKVTFTPVGHLKPSGNEIDSGAFMKLESAKELSEKEHYDGILIKVESSSLVHETREQVEKLGLSTSSAQDEIDSVNRIMNGVTLVLAFFSSISLLVGGLMVINTMVISVYERTREIGISKALGASESDILRMFLAECLFIGTLGGFLGDFFGVLFATLIDRAGRALLMSRLEIGSIEHLTALNFKILAAGILISLLVSVISGLYPAWRASKLDPVRALRQL</sequence>
<keyword evidence="11" id="KW-1185">Reference proteome</keyword>
<evidence type="ECO:0000256" key="5">
    <source>
        <dbReference type="ARBA" id="ARBA00023136"/>
    </source>
</evidence>
<evidence type="ECO:0000313" key="11">
    <source>
        <dbReference type="Proteomes" id="UP000002487"/>
    </source>
</evidence>
<keyword evidence="5 7" id="KW-0472">Membrane</keyword>
<evidence type="ECO:0000256" key="2">
    <source>
        <dbReference type="ARBA" id="ARBA00022475"/>
    </source>
</evidence>
<keyword evidence="3 7" id="KW-0812">Transmembrane</keyword>
<dbReference type="KEGG" id="mac:MA_1744"/>
<feature type="transmembrane region" description="Helical" evidence="7">
    <location>
        <begin position="21"/>
        <end position="43"/>
    </location>
</feature>
<comment type="similarity">
    <text evidence="6">Belongs to the ABC-4 integral membrane protein family.</text>
</comment>
<protein>
    <recommendedName>
        <fullName evidence="12">ABC transporter, permease protein</fullName>
    </recommendedName>
</protein>
<dbReference type="Pfam" id="PF12704">
    <property type="entry name" value="MacB_PCD"/>
    <property type="match status" value="1"/>
</dbReference>
<evidence type="ECO:0008006" key="12">
    <source>
        <dbReference type="Google" id="ProtNLM"/>
    </source>
</evidence>
<feature type="transmembrane region" description="Helical" evidence="7">
    <location>
        <begin position="366"/>
        <end position="387"/>
    </location>
</feature>
<organism evidence="10 11">
    <name type="scientific">Methanosarcina acetivorans (strain ATCC 35395 / DSM 2834 / JCM 12185 / C2A)</name>
    <dbReference type="NCBI Taxonomy" id="188937"/>
    <lineage>
        <taxon>Archaea</taxon>
        <taxon>Methanobacteriati</taxon>
        <taxon>Methanobacteriota</taxon>
        <taxon>Stenosarchaea group</taxon>
        <taxon>Methanomicrobia</taxon>
        <taxon>Methanosarcinales</taxon>
        <taxon>Methanosarcinaceae</taxon>
        <taxon>Methanosarcina</taxon>
    </lineage>
</organism>
<dbReference type="Proteomes" id="UP000002487">
    <property type="component" value="Chromosome"/>
</dbReference>
<evidence type="ECO:0000256" key="7">
    <source>
        <dbReference type="SAM" id="Phobius"/>
    </source>
</evidence>
<evidence type="ECO:0000256" key="3">
    <source>
        <dbReference type="ARBA" id="ARBA00022692"/>
    </source>
</evidence>
<dbReference type="HOGENOM" id="CLU_000604_8_0_2"/>
<evidence type="ECO:0000259" key="8">
    <source>
        <dbReference type="Pfam" id="PF02687"/>
    </source>
</evidence>
<dbReference type="Pfam" id="PF02687">
    <property type="entry name" value="FtsX"/>
    <property type="match status" value="1"/>
</dbReference>
<feature type="transmembrane region" description="Helical" evidence="7">
    <location>
        <begin position="317"/>
        <end position="339"/>
    </location>
</feature>
<dbReference type="InterPro" id="IPR050250">
    <property type="entry name" value="Macrolide_Exporter_MacB"/>
</dbReference>
<dbReference type="STRING" id="188937.MA_1744"/>
<keyword evidence="2" id="KW-1003">Cell membrane</keyword>
<reference evidence="10 11" key="1">
    <citation type="journal article" date="2002" name="Genome Res.">
        <title>The genome of Methanosarcina acetivorans reveals extensive metabolic and physiological diversity.</title>
        <authorList>
            <person name="Galagan J.E."/>
            <person name="Nusbaum C."/>
            <person name="Roy A."/>
            <person name="Endrizzi M.G."/>
            <person name="Macdonald P."/>
            <person name="FitzHugh W."/>
            <person name="Calvo S."/>
            <person name="Engels R."/>
            <person name="Smirnov S."/>
            <person name="Atnoor D."/>
            <person name="Brown A."/>
            <person name="Allen N."/>
            <person name="Naylor J."/>
            <person name="Stange-Thomann N."/>
            <person name="DeArellano K."/>
            <person name="Johnson R."/>
            <person name="Linton L."/>
            <person name="McEwan P."/>
            <person name="McKernan K."/>
            <person name="Talamas J."/>
            <person name="Tirrell A."/>
            <person name="Ye W."/>
            <person name="Zimmer A."/>
            <person name="Barber R.D."/>
            <person name="Cann I."/>
            <person name="Graham D.E."/>
            <person name="Grahame D.A."/>
            <person name="Guss A."/>
            <person name="Hedderich R."/>
            <person name="Ingram-Smith C."/>
            <person name="Kuettner C.H."/>
            <person name="Krzycki J.A."/>
            <person name="Leigh J.A."/>
            <person name="Li W."/>
            <person name="Liu J."/>
            <person name="Mukhopadhyay B."/>
            <person name="Reeve J.N."/>
            <person name="Smith K."/>
            <person name="Springer T.A."/>
            <person name="Umayam L.A."/>
            <person name="White O."/>
            <person name="White R.H."/>
            <person name="de Macario E.C."/>
            <person name="Ferry J.G."/>
            <person name="Jarrell K.F."/>
            <person name="Jing H."/>
            <person name="Macario A.J.L."/>
            <person name="Paulsen I."/>
            <person name="Pritchett M."/>
            <person name="Sowers K.R."/>
            <person name="Swanson R.V."/>
            <person name="Zinder S.H."/>
            <person name="Lander E."/>
            <person name="Metcalf W.W."/>
            <person name="Birren B."/>
        </authorList>
    </citation>
    <scope>NUCLEOTIDE SEQUENCE [LARGE SCALE GENOMIC DNA]</scope>
    <source>
        <strain evidence="11">ATCC 35395 / DSM 2834 / JCM 12185 / C2A</strain>
    </source>
</reference>
<evidence type="ECO:0000259" key="9">
    <source>
        <dbReference type="Pfam" id="PF12704"/>
    </source>
</evidence>
<evidence type="ECO:0000256" key="1">
    <source>
        <dbReference type="ARBA" id="ARBA00004651"/>
    </source>
</evidence>
<dbReference type="PhylomeDB" id="Q8TQ08"/>
<name>Q8TQ08_METAC</name>
<dbReference type="EnsemblBacteria" id="AAM05151">
    <property type="protein sequence ID" value="AAM05151"/>
    <property type="gene ID" value="MA_1744"/>
</dbReference>
<feature type="transmembrane region" description="Helical" evidence="7">
    <location>
        <begin position="264"/>
        <end position="290"/>
    </location>
</feature>
<dbReference type="GO" id="GO:0022857">
    <property type="term" value="F:transmembrane transporter activity"/>
    <property type="evidence" value="ECO:0000318"/>
    <property type="project" value="GO_Central"/>
</dbReference>